<evidence type="ECO:0000313" key="2">
    <source>
        <dbReference type="Proteomes" id="UP000499080"/>
    </source>
</evidence>
<dbReference type="AlphaFoldDB" id="A0A4Y2B0U1"/>
<sequence length="109" mass="11882">MEASLVQLYLHPVLKQREGYFGTDLVILNRGQMTKATPELAASSPSFHSTPAGGHLASTDLTCTRLAYMAVLRWNRVSNLEISSPKVETLPPGHRGFKYGGKINGLKGK</sequence>
<evidence type="ECO:0000313" key="1">
    <source>
        <dbReference type="EMBL" id="GBL85951.1"/>
    </source>
</evidence>
<organism evidence="1 2">
    <name type="scientific">Araneus ventricosus</name>
    <name type="common">Orbweaver spider</name>
    <name type="synonym">Epeira ventricosa</name>
    <dbReference type="NCBI Taxonomy" id="182803"/>
    <lineage>
        <taxon>Eukaryota</taxon>
        <taxon>Metazoa</taxon>
        <taxon>Ecdysozoa</taxon>
        <taxon>Arthropoda</taxon>
        <taxon>Chelicerata</taxon>
        <taxon>Arachnida</taxon>
        <taxon>Araneae</taxon>
        <taxon>Araneomorphae</taxon>
        <taxon>Entelegynae</taxon>
        <taxon>Araneoidea</taxon>
        <taxon>Araneidae</taxon>
        <taxon>Araneus</taxon>
    </lineage>
</organism>
<accession>A0A4Y2B0U1</accession>
<protein>
    <submittedName>
        <fullName evidence="1">Uncharacterized protein</fullName>
    </submittedName>
</protein>
<name>A0A4Y2B0U1_ARAVE</name>
<dbReference type="EMBL" id="BGPR01000045">
    <property type="protein sequence ID" value="GBL85951.1"/>
    <property type="molecule type" value="Genomic_DNA"/>
</dbReference>
<keyword evidence="2" id="KW-1185">Reference proteome</keyword>
<proteinExistence type="predicted"/>
<dbReference type="Proteomes" id="UP000499080">
    <property type="component" value="Unassembled WGS sequence"/>
</dbReference>
<reference evidence="1 2" key="1">
    <citation type="journal article" date="2019" name="Sci. Rep.">
        <title>Orb-weaving spider Araneus ventricosus genome elucidates the spidroin gene catalogue.</title>
        <authorList>
            <person name="Kono N."/>
            <person name="Nakamura H."/>
            <person name="Ohtoshi R."/>
            <person name="Moran D.A.P."/>
            <person name="Shinohara A."/>
            <person name="Yoshida Y."/>
            <person name="Fujiwara M."/>
            <person name="Mori M."/>
            <person name="Tomita M."/>
            <person name="Arakawa K."/>
        </authorList>
    </citation>
    <scope>NUCLEOTIDE SEQUENCE [LARGE SCALE GENOMIC DNA]</scope>
</reference>
<comment type="caution">
    <text evidence="1">The sequence shown here is derived from an EMBL/GenBank/DDBJ whole genome shotgun (WGS) entry which is preliminary data.</text>
</comment>
<gene>
    <name evidence="1" type="ORF">AVEN_63254_1</name>
</gene>